<evidence type="ECO:0000313" key="3">
    <source>
        <dbReference type="Proteomes" id="UP001592581"/>
    </source>
</evidence>
<comment type="caution">
    <text evidence="2">The sequence shown here is derived from an EMBL/GenBank/DDBJ whole genome shotgun (WGS) entry which is preliminary data.</text>
</comment>
<evidence type="ECO:0000313" key="2">
    <source>
        <dbReference type="EMBL" id="MFC1442371.1"/>
    </source>
</evidence>
<dbReference type="InterPro" id="IPR011990">
    <property type="entry name" value="TPR-like_helical_dom_sf"/>
</dbReference>
<dbReference type="Proteomes" id="UP001592581">
    <property type="component" value="Unassembled WGS sequence"/>
</dbReference>
<dbReference type="EMBL" id="JBEUKS010000012">
    <property type="protein sequence ID" value="MFC1442371.1"/>
    <property type="molecule type" value="Genomic_DNA"/>
</dbReference>
<dbReference type="InterPro" id="IPR019734">
    <property type="entry name" value="TPR_rpt"/>
</dbReference>
<accession>A0ABV6XVS9</accession>
<dbReference type="Gene3D" id="1.25.40.10">
    <property type="entry name" value="Tetratricopeptide repeat domain"/>
    <property type="match status" value="2"/>
</dbReference>
<dbReference type="PANTHER" id="PTHR47691">
    <property type="entry name" value="REGULATOR-RELATED"/>
    <property type="match status" value="1"/>
</dbReference>
<feature type="region of interest" description="Disordered" evidence="1">
    <location>
        <begin position="863"/>
        <end position="883"/>
    </location>
</feature>
<dbReference type="SUPFAM" id="SSF48452">
    <property type="entry name" value="TPR-like"/>
    <property type="match status" value="2"/>
</dbReference>
<dbReference type="Gene3D" id="3.40.50.300">
    <property type="entry name" value="P-loop containing nucleotide triphosphate hydrolases"/>
    <property type="match status" value="1"/>
</dbReference>
<dbReference type="PANTHER" id="PTHR47691:SF3">
    <property type="entry name" value="HTH-TYPE TRANSCRIPTIONAL REGULATOR RV0890C-RELATED"/>
    <property type="match status" value="1"/>
</dbReference>
<keyword evidence="3" id="KW-1185">Reference proteome</keyword>
<dbReference type="InterPro" id="IPR027417">
    <property type="entry name" value="P-loop_NTPase"/>
</dbReference>
<feature type="compositionally biased region" description="Polar residues" evidence="1">
    <location>
        <begin position="870"/>
        <end position="883"/>
    </location>
</feature>
<reference evidence="2 3" key="1">
    <citation type="submission" date="2024-06" db="EMBL/GenBank/DDBJ databases">
        <authorList>
            <person name="Lee S.D."/>
        </authorList>
    </citation>
    <scope>NUCLEOTIDE SEQUENCE [LARGE SCALE GENOMIC DNA]</scope>
    <source>
        <strain evidence="2 3">N1-10</strain>
    </source>
</reference>
<dbReference type="PRINTS" id="PR00364">
    <property type="entry name" value="DISEASERSIST"/>
</dbReference>
<protein>
    <submittedName>
        <fullName evidence="2">Tetratricopeptide repeat protein</fullName>
    </submittedName>
</protein>
<name>A0ABV6XVS9_9ACTN</name>
<evidence type="ECO:0000256" key="1">
    <source>
        <dbReference type="SAM" id="MobiDB-lite"/>
    </source>
</evidence>
<dbReference type="SUPFAM" id="SSF52540">
    <property type="entry name" value="P-loop containing nucleoside triphosphate hydrolases"/>
    <property type="match status" value="1"/>
</dbReference>
<dbReference type="Pfam" id="PF13424">
    <property type="entry name" value="TPR_12"/>
    <property type="match status" value="2"/>
</dbReference>
<proteinExistence type="predicted"/>
<sequence>MHRHDARASGDAAVAIGGDNSAGVITNPTFITFTATQADRSLQERPCLLPPKAPNFTGREAEIDALRSGFSSPEGSPGPRLAVITGKPGIGKSALAIHIAYESRSLYTGGELYADLRGVNDRPASPEEIMGRFLRAMGLPEQEVPTDTHARLDMYRRLTADRPIILVLDNVADEKQVRPLLPPGDSALVLITSRNRLSGLEGAQRTDLDVFPVSTSLAFLCAIAGSATVENDPINARDVVSSCGHLPLALRIAGNRLATRRNMSMADLATELRDQRQRLELPETGDLAVRVAFGLSYRKLGKGAKNAFKRLALVPGEDFGSGLCSALMDCDARQAARLLDKLYEANLIEPAATFGRFRFHDLLKVYSRDKLQADPEKSWRAAQSRMLEWLKQFSSRSHFTLVGQISALGIESPRAPSVTETESALAWANAELPNAVAALPVLLADKASADAAQLALSLSALCEILGEWLCWDEVIRHGLTAAQLIGQSLVEIMFLSSKTNLARSRREFAAGLELARTAHAKAIQAGNELAVASSANLLGCLLMDVGTPHEATPLLEQSLALFRQLGLRHEVAQGLYNLGTIHRMSGNTSEAIGLFEEDLRVCTEMGDESGAAETLNTLGLTYGELGLHEEAEELQRRSLAIFEKIGNPHKVSMVCNDLGLTLRNLNRPEESLALHLRDIEISRQCGNVSGEALAQANAAETLHVLGRSGEARPLFDSALATLAEIGDELRLARTLLGEVAYYFDIGAADQAMACADRAIAMLTTWGELRDVVAAHQITSTHSGKTGDYEMSLRHAREALRIGESFASPFVCAVSLNLTLAACEKLGRHDEARDYLEELRALAAQHPGLLRVLRRNGDRWSAEPTLGSVLQEPSPTAGTGVQKG</sequence>
<organism evidence="2 3">
    <name type="scientific">Streptacidiphilus jeojiensis</name>
    <dbReference type="NCBI Taxonomy" id="3229225"/>
    <lineage>
        <taxon>Bacteria</taxon>
        <taxon>Bacillati</taxon>
        <taxon>Actinomycetota</taxon>
        <taxon>Actinomycetes</taxon>
        <taxon>Kitasatosporales</taxon>
        <taxon>Streptomycetaceae</taxon>
        <taxon>Streptacidiphilus</taxon>
    </lineage>
</organism>
<gene>
    <name evidence="2" type="ORF">ABUW04_29370</name>
</gene>
<dbReference type="RefSeq" id="WP_380567433.1">
    <property type="nucleotide sequence ID" value="NZ_JBEUKS010000012.1"/>
</dbReference>
<dbReference type="SMART" id="SM00028">
    <property type="entry name" value="TPR"/>
    <property type="match status" value="6"/>
</dbReference>